<dbReference type="EMBL" id="CAWYQH010000068">
    <property type="protein sequence ID" value="CAK8679989.1"/>
    <property type="molecule type" value="Genomic_DNA"/>
</dbReference>
<evidence type="ECO:0000256" key="8">
    <source>
        <dbReference type="ARBA" id="ARBA00023224"/>
    </source>
</evidence>
<feature type="transmembrane region" description="Helical" evidence="10">
    <location>
        <begin position="186"/>
        <end position="207"/>
    </location>
</feature>
<organism evidence="12 13">
    <name type="scientific">Clavelina lepadiformis</name>
    <name type="common">Light-bulb sea squirt</name>
    <name type="synonym">Ascidia lepadiformis</name>
    <dbReference type="NCBI Taxonomy" id="159417"/>
    <lineage>
        <taxon>Eukaryota</taxon>
        <taxon>Metazoa</taxon>
        <taxon>Chordata</taxon>
        <taxon>Tunicata</taxon>
        <taxon>Ascidiacea</taxon>
        <taxon>Aplousobranchia</taxon>
        <taxon>Clavelinidae</taxon>
        <taxon>Clavelina</taxon>
    </lineage>
</organism>
<feature type="transmembrane region" description="Helical" evidence="10">
    <location>
        <begin position="12"/>
        <end position="31"/>
    </location>
</feature>
<dbReference type="Proteomes" id="UP001642483">
    <property type="component" value="Unassembled WGS sequence"/>
</dbReference>
<evidence type="ECO:0000256" key="4">
    <source>
        <dbReference type="ARBA" id="ARBA00022989"/>
    </source>
</evidence>
<comment type="similarity">
    <text evidence="9">Belongs to the G-protein coupled receptor 1 family.</text>
</comment>
<sequence>MVDPTAPAGVLLYIIMVVGLVGNSIVLFVLIRLNKNWCTSTIYLLNLAIADALFLISTPFIAQTVLNQEKWLFGSSMCTFIYYWVTFTMYAGVLVVTGMGVERWMAVVHPINLACYRTCKKAMIVCVGIWILAALLALPQAFYIRTVPHFHHNQSSNYTADPPLYCDFYIPESNPNRLQILGAVNFLLFFVGFLLPVTIIGILYFQIVNAVRKSLLSRRVSKGRVTKLACCIVTSFFVFWFPAQAVNFGSAILHWSDNASIVHDRFLTFYPYAFSLAWSHSCFNPLAYAFLTTNFREKARVAFSRRPSTISMRVSSTNPTYYK</sequence>
<keyword evidence="13" id="KW-1185">Reference proteome</keyword>
<feature type="transmembrane region" description="Helical" evidence="10">
    <location>
        <begin position="81"/>
        <end position="101"/>
    </location>
</feature>
<accession>A0ABP0FJZ5</accession>
<evidence type="ECO:0000259" key="11">
    <source>
        <dbReference type="PROSITE" id="PS50262"/>
    </source>
</evidence>
<dbReference type="Pfam" id="PF00001">
    <property type="entry name" value="7tm_1"/>
    <property type="match status" value="1"/>
</dbReference>
<evidence type="ECO:0000256" key="10">
    <source>
        <dbReference type="SAM" id="Phobius"/>
    </source>
</evidence>
<evidence type="ECO:0000256" key="7">
    <source>
        <dbReference type="ARBA" id="ARBA00023170"/>
    </source>
</evidence>
<gene>
    <name evidence="12" type="ORF">CVLEPA_LOCUS10224</name>
</gene>
<dbReference type="Gene3D" id="1.20.1070.10">
    <property type="entry name" value="Rhodopsin 7-helix transmembrane proteins"/>
    <property type="match status" value="1"/>
</dbReference>
<keyword evidence="5 9" id="KW-0297">G-protein coupled receptor</keyword>
<name>A0ABP0FJZ5_CLALP</name>
<dbReference type="PANTHER" id="PTHR24229:SF107">
    <property type="entry name" value="G-PROTEIN COUPLED RECEPTOR 54-LIKE"/>
    <property type="match status" value="1"/>
</dbReference>
<evidence type="ECO:0000256" key="2">
    <source>
        <dbReference type="ARBA" id="ARBA00022475"/>
    </source>
</evidence>
<evidence type="ECO:0000313" key="13">
    <source>
        <dbReference type="Proteomes" id="UP001642483"/>
    </source>
</evidence>
<dbReference type="SUPFAM" id="SSF81321">
    <property type="entry name" value="Family A G protein-coupled receptor-like"/>
    <property type="match status" value="1"/>
</dbReference>
<evidence type="ECO:0000256" key="1">
    <source>
        <dbReference type="ARBA" id="ARBA00004651"/>
    </source>
</evidence>
<keyword evidence="6 10" id="KW-0472">Membrane</keyword>
<keyword evidence="3 9" id="KW-0812">Transmembrane</keyword>
<feature type="transmembrane region" description="Helical" evidence="10">
    <location>
        <begin position="122"/>
        <end position="144"/>
    </location>
</feature>
<keyword evidence="7 9" id="KW-0675">Receptor</keyword>
<dbReference type="InterPro" id="IPR000276">
    <property type="entry name" value="GPCR_Rhodpsn"/>
</dbReference>
<feature type="transmembrane region" description="Helical" evidence="10">
    <location>
        <begin position="43"/>
        <end position="61"/>
    </location>
</feature>
<evidence type="ECO:0000256" key="6">
    <source>
        <dbReference type="ARBA" id="ARBA00023136"/>
    </source>
</evidence>
<dbReference type="InterPro" id="IPR017452">
    <property type="entry name" value="GPCR_Rhodpsn_7TM"/>
</dbReference>
<dbReference type="PROSITE" id="PS00237">
    <property type="entry name" value="G_PROTEIN_RECEP_F1_1"/>
    <property type="match status" value="1"/>
</dbReference>
<evidence type="ECO:0000256" key="9">
    <source>
        <dbReference type="RuleBase" id="RU000688"/>
    </source>
</evidence>
<comment type="caution">
    <text evidence="12">The sequence shown here is derived from an EMBL/GenBank/DDBJ whole genome shotgun (WGS) entry which is preliminary data.</text>
</comment>
<keyword evidence="8 9" id="KW-0807">Transducer</keyword>
<keyword evidence="4 10" id="KW-1133">Transmembrane helix</keyword>
<proteinExistence type="inferred from homology"/>
<dbReference type="PANTHER" id="PTHR24229">
    <property type="entry name" value="NEUROPEPTIDES RECEPTOR"/>
    <property type="match status" value="1"/>
</dbReference>
<protein>
    <recommendedName>
        <fullName evidence="11">G-protein coupled receptors family 1 profile domain-containing protein</fullName>
    </recommendedName>
</protein>
<evidence type="ECO:0000313" key="12">
    <source>
        <dbReference type="EMBL" id="CAK8679989.1"/>
    </source>
</evidence>
<comment type="subcellular location">
    <subcellularLocation>
        <location evidence="1">Cell membrane</location>
        <topology evidence="1">Multi-pass membrane protein</topology>
    </subcellularLocation>
</comment>
<evidence type="ECO:0000256" key="5">
    <source>
        <dbReference type="ARBA" id="ARBA00023040"/>
    </source>
</evidence>
<dbReference type="PRINTS" id="PR00237">
    <property type="entry name" value="GPCRRHODOPSN"/>
</dbReference>
<reference evidence="12 13" key="1">
    <citation type="submission" date="2024-02" db="EMBL/GenBank/DDBJ databases">
        <authorList>
            <person name="Daric V."/>
            <person name="Darras S."/>
        </authorList>
    </citation>
    <scope>NUCLEOTIDE SEQUENCE [LARGE SCALE GENOMIC DNA]</scope>
</reference>
<feature type="transmembrane region" description="Helical" evidence="10">
    <location>
        <begin position="269"/>
        <end position="291"/>
    </location>
</feature>
<evidence type="ECO:0000256" key="3">
    <source>
        <dbReference type="ARBA" id="ARBA00022692"/>
    </source>
</evidence>
<feature type="domain" description="G-protein coupled receptors family 1 profile" evidence="11">
    <location>
        <begin position="22"/>
        <end position="288"/>
    </location>
</feature>
<dbReference type="PROSITE" id="PS50262">
    <property type="entry name" value="G_PROTEIN_RECEP_F1_2"/>
    <property type="match status" value="1"/>
</dbReference>
<keyword evidence="2" id="KW-1003">Cell membrane</keyword>
<feature type="transmembrane region" description="Helical" evidence="10">
    <location>
        <begin position="228"/>
        <end position="249"/>
    </location>
</feature>